<dbReference type="AlphaFoldDB" id="A0A4R7BEN4"/>
<sequence>MEKRYPEIGRRSIVMRWGDMDAIGHLNNTYYFRYLEQVRVEWLDSIGHGIRPGAIGPVIAATSCTFRRQLSYPATVEITLELERLGHSSITLRHHFYLQDDPETVYAYGDVTLVWVDYRSGQAVALPEDLRALLAPQAAALKKMSEKD</sequence>
<dbReference type="CDD" id="cd00586">
    <property type="entry name" value="4HBT"/>
    <property type="match status" value="1"/>
</dbReference>
<keyword evidence="1" id="KW-0378">Hydrolase</keyword>
<dbReference type="Gene3D" id="3.10.129.10">
    <property type="entry name" value="Hotdog Thioesterase"/>
    <property type="match status" value="1"/>
</dbReference>
<dbReference type="PANTHER" id="PTHR31793">
    <property type="entry name" value="4-HYDROXYBENZOYL-COA THIOESTERASE FAMILY MEMBER"/>
    <property type="match status" value="1"/>
</dbReference>
<accession>A0A4R7BEN4</accession>
<protein>
    <submittedName>
        <fullName evidence="1">Acyl-CoA thioester hydrolase</fullName>
    </submittedName>
</protein>
<evidence type="ECO:0000313" key="1">
    <source>
        <dbReference type="EMBL" id="TDR82137.1"/>
    </source>
</evidence>
<gene>
    <name evidence="1" type="ORF">DFP86_102251</name>
</gene>
<dbReference type="Proteomes" id="UP000295611">
    <property type="component" value="Unassembled WGS sequence"/>
</dbReference>
<reference evidence="1 2" key="1">
    <citation type="submission" date="2019-03" db="EMBL/GenBank/DDBJ databases">
        <title>Genomic Encyclopedia of Type Strains, Phase III (KMG-III): the genomes of soil and plant-associated and newly described type strains.</title>
        <authorList>
            <person name="Whitman W."/>
        </authorList>
    </citation>
    <scope>NUCLEOTIDE SEQUENCE [LARGE SCALE GENOMIC DNA]</scope>
    <source>
        <strain evidence="1 2">CECT 8976</strain>
    </source>
</reference>
<dbReference type="EMBL" id="SNZP01000002">
    <property type="protein sequence ID" value="TDR82137.1"/>
    <property type="molecule type" value="Genomic_DNA"/>
</dbReference>
<dbReference type="InterPro" id="IPR050563">
    <property type="entry name" value="4-hydroxybenzoyl-CoA_TE"/>
</dbReference>
<proteinExistence type="predicted"/>
<dbReference type="GO" id="GO:0047617">
    <property type="term" value="F:fatty acyl-CoA hydrolase activity"/>
    <property type="evidence" value="ECO:0007669"/>
    <property type="project" value="TreeGrafter"/>
</dbReference>
<evidence type="ECO:0000313" key="2">
    <source>
        <dbReference type="Proteomes" id="UP000295611"/>
    </source>
</evidence>
<name>A0A4R7BEN4_9NEIS</name>
<dbReference type="SUPFAM" id="SSF54637">
    <property type="entry name" value="Thioesterase/thiol ester dehydrase-isomerase"/>
    <property type="match status" value="1"/>
</dbReference>
<keyword evidence="2" id="KW-1185">Reference proteome</keyword>
<dbReference type="PANTHER" id="PTHR31793:SF24">
    <property type="entry name" value="LONG-CHAIN ACYL-COA THIOESTERASE FADM"/>
    <property type="match status" value="1"/>
</dbReference>
<dbReference type="InterPro" id="IPR029069">
    <property type="entry name" value="HotDog_dom_sf"/>
</dbReference>
<comment type="caution">
    <text evidence="1">The sequence shown here is derived from an EMBL/GenBank/DDBJ whole genome shotgun (WGS) entry which is preliminary data.</text>
</comment>
<dbReference type="Pfam" id="PF13279">
    <property type="entry name" value="4HBT_2"/>
    <property type="match status" value="1"/>
</dbReference>
<organism evidence="1 2">
    <name type="scientific">Paludibacterium purpuratum</name>
    <dbReference type="NCBI Taxonomy" id="1144873"/>
    <lineage>
        <taxon>Bacteria</taxon>
        <taxon>Pseudomonadati</taxon>
        <taxon>Pseudomonadota</taxon>
        <taxon>Betaproteobacteria</taxon>
        <taxon>Neisseriales</taxon>
        <taxon>Chromobacteriaceae</taxon>
        <taxon>Paludibacterium</taxon>
    </lineage>
</organism>
<dbReference type="OrthoDB" id="9799036at2"/>
<dbReference type="RefSeq" id="WP_133678566.1">
    <property type="nucleotide sequence ID" value="NZ_SNZP01000002.1"/>
</dbReference>